<sequence>MVGDRWIGVGDRVARALRGAYQGAVDQHRAAVGTVDVLAFAATQRVSPPLHVPRAAWQGLREIASGGNAPLRYAPGEQVAAGSGEQVAAAPGDEVEAVLREVEWRVRRITGRMRPADAERWDDRPRWTPAVRALVGGTLGEAHARGVTFAGLSHLYVAMLRMPDCGGARYLAPNAVACAAAAASAGRDRRIDVEAAPHPDTDGLGLSAFGRRGLGRRLTRTMIRLARVDPQFVGTTADIKAQAARLDHGVAAAGHAMLAMLRADACVRATDARVPIASQARNQGAPLLRAAGVDPYRLAAALAALAPPPEPGAAALAEQAKTLLRGDPFLAEELTAAEARAAEISLRHRHRATGTTHYLAALLDAPTAVPLLEACGVNATDLRARSTAALSAAPGAWR</sequence>
<comment type="caution">
    <text evidence="2">The sequence shown here is derived from an EMBL/GenBank/DDBJ whole genome shotgun (WGS) entry which is preliminary data.</text>
</comment>
<feature type="domain" description="Clp R" evidence="1">
    <location>
        <begin position="339"/>
        <end position="394"/>
    </location>
</feature>
<evidence type="ECO:0000313" key="2">
    <source>
        <dbReference type="EMBL" id="GIF78499.1"/>
    </source>
</evidence>
<proteinExistence type="predicted"/>
<dbReference type="EMBL" id="BONE01000151">
    <property type="protein sequence ID" value="GIF78499.1"/>
    <property type="molecule type" value="Genomic_DNA"/>
</dbReference>
<dbReference type="SUPFAM" id="SSF81923">
    <property type="entry name" value="Double Clp-N motif"/>
    <property type="match status" value="1"/>
</dbReference>
<evidence type="ECO:0000313" key="3">
    <source>
        <dbReference type="Proteomes" id="UP000604117"/>
    </source>
</evidence>
<organism evidence="2 3">
    <name type="scientific">Asanoa siamensis</name>
    <dbReference type="NCBI Taxonomy" id="926357"/>
    <lineage>
        <taxon>Bacteria</taxon>
        <taxon>Bacillati</taxon>
        <taxon>Actinomycetota</taxon>
        <taxon>Actinomycetes</taxon>
        <taxon>Micromonosporales</taxon>
        <taxon>Micromonosporaceae</taxon>
        <taxon>Asanoa</taxon>
    </lineage>
</organism>
<dbReference type="InterPro" id="IPR004176">
    <property type="entry name" value="Clp_R_N"/>
</dbReference>
<dbReference type="RefSeq" id="WP_203719327.1">
    <property type="nucleotide sequence ID" value="NZ_BONE01000151.1"/>
</dbReference>
<evidence type="ECO:0000259" key="1">
    <source>
        <dbReference type="Pfam" id="PF02861"/>
    </source>
</evidence>
<reference evidence="2 3" key="1">
    <citation type="submission" date="2021-01" db="EMBL/GenBank/DDBJ databases">
        <title>Whole genome shotgun sequence of Asanoa siamensis NBRC 107932.</title>
        <authorList>
            <person name="Komaki H."/>
            <person name="Tamura T."/>
        </authorList>
    </citation>
    <scope>NUCLEOTIDE SEQUENCE [LARGE SCALE GENOMIC DNA]</scope>
    <source>
        <strain evidence="2 3">NBRC 107932</strain>
    </source>
</reference>
<protein>
    <recommendedName>
        <fullName evidence="1">Clp R domain-containing protein</fullName>
    </recommendedName>
</protein>
<name>A0ABQ4D4M6_9ACTN</name>
<dbReference type="InterPro" id="IPR036628">
    <property type="entry name" value="Clp_N_dom_sf"/>
</dbReference>
<dbReference type="Proteomes" id="UP000604117">
    <property type="component" value="Unassembled WGS sequence"/>
</dbReference>
<keyword evidence="3" id="KW-1185">Reference proteome</keyword>
<gene>
    <name evidence="2" type="ORF">Asi02nite_80170</name>
</gene>
<dbReference type="Gene3D" id="1.10.1780.10">
    <property type="entry name" value="Clp, N-terminal domain"/>
    <property type="match status" value="2"/>
</dbReference>
<accession>A0ABQ4D4M6</accession>
<dbReference type="Pfam" id="PF02861">
    <property type="entry name" value="Clp_N"/>
    <property type="match status" value="1"/>
</dbReference>